<keyword evidence="1" id="KW-0732">Signal</keyword>
<evidence type="ECO:0000313" key="5">
    <source>
        <dbReference type="Proteomes" id="UP000244224"/>
    </source>
</evidence>
<sequence length="421" mass="45264">MRFSRTLMTLALTTALSACIGGGGSVSQSGSSPTVIKYGRDQNPDPAKVAGLEQWIAAFRPRALASGVSAGTYDAAFREVIYNPEVIRRSNNQAEFTKSLWEYLETAVSDKRVANGRAMLARHAGVLNQIEATYGVDKEVVVAVWGMESSYGEKRGDLPLIEALATLSYEGRRAEFFQGQLIAALKILQAGDTDARHMLGSWAGAMGHTQFIPTSYLAFAVDFTGDGKRDIWSDDPTDALASTAAYLAKSGWQRGQPWGMEVTLPPGFGAAVSGKSAKRSGADWRAMGITRADGRPVPDGQAALLLPAGVKGAAFLIYRNFHAIERYNQADAYVIAVGHLSDRLKGGPGLKTPWPAGDSTLRMAERMELQERLTAMGFDTGGADGNVGQKTIAAVKAFQTARGLVPDGYPDREVLELLRRR</sequence>
<evidence type="ECO:0000313" key="4">
    <source>
        <dbReference type="EMBL" id="PTX50100.1"/>
    </source>
</evidence>
<reference evidence="4 5" key="1">
    <citation type="submission" date="2018-04" db="EMBL/GenBank/DDBJ databases">
        <title>Genomic Encyclopedia of Archaeal and Bacterial Type Strains, Phase II (KMG-II): from individual species to whole genera.</title>
        <authorList>
            <person name="Goeker M."/>
        </authorList>
    </citation>
    <scope>NUCLEOTIDE SEQUENCE [LARGE SCALE GENOMIC DNA]</scope>
    <source>
        <strain evidence="4 5">DSM 21823</strain>
    </source>
</reference>
<protein>
    <submittedName>
        <fullName evidence="4">Membrane-bound lytic murein transglycosylase B</fullName>
    </submittedName>
</protein>
<evidence type="ECO:0000256" key="1">
    <source>
        <dbReference type="SAM" id="SignalP"/>
    </source>
</evidence>
<dbReference type="PANTHER" id="PTHR30163:SF8">
    <property type="entry name" value="LYTIC MUREIN TRANSGLYCOSYLASE"/>
    <property type="match status" value="1"/>
</dbReference>
<dbReference type="InterPro" id="IPR036366">
    <property type="entry name" value="PGBDSf"/>
</dbReference>
<dbReference type="InterPro" id="IPR043426">
    <property type="entry name" value="MltB-like"/>
</dbReference>
<dbReference type="OrthoDB" id="9808544at2"/>
<dbReference type="Pfam" id="PF01471">
    <property type="entry name" value="PG_binding_1"/>
    <property type="match status" value="1"/>
</dbReference>
<dbReference type="InterPro" id="IPR011970">
    <property type="entry name" value="MltB_2"/>
</dbReference>
<name>A0A2T6B205_9RHOB</name>
<dbReference type="InterPro" id="IPR002477">
    <property type="entry name" value="Peptidoglycan-bd-like"/>
</dbReference>
<feature type="domain" description="Peptidoglycan binding-like" evidence="2">
    <location>
        <begin position="364"/>
        <end position="418"/>
    </location>
</feature>
<dbReference type="Gene3D" id="1.10.8.350">
    <property type="entry name" value="Bacterial muramidase"/>
    <property type="match status" value="1"/>
</dbReference>
<dbReference type="Gene3D" id="1.10.530.10">
    <property type="match status" value="1"/>
</dbReference>
<dbReference type="CDD" id="cd13399">
    <property type="entry name" value="Slt35-like"/>
    <property type="match status" value="1"/>
</dbReference>
<comment type="caution">
    <text evidence="4">The sequence shown here is derived from an EMBL/GenBank/DDBJ whole genome shotgun (WGS) entry which is preliminary data.</text>
</comment>
<feature type="chain" id="PRO_5015433916" evidence="1">
    <location>
        <begin position="19"/>
        <end position="421"/>
    </location>
</feature>
<dbReference type="InterPro" id="IPR036365">
    <property type="entry name" value="PGBD-like_sf"/>
</dbReference>
<dbReference type="GO" id="GO:0008933">
    <property type="term" value="F:peptidoglycan lytic transglycosylase activity"/>
    <property type="evidence" value="ECO:0007669"/>
    <property type="project" value="TreeGrafter"/>
</dbReference>
<dbReference type="InterPro" id="IPR031304">
    <property type="entry name" value="SLT_2"/>
</dbReference>
<accession>A0A2T6B205</accession>
<dbReference type="RefSeq" id="WP_108129005.1">
    <property type="nucleotide sequence ID" value="NZ_QBKP01000006.1"/>
</dbReference>
<dbReference type="InterPro" id="IPR023346">
    <property type="entry name" value="Lysozyme-like_dom_sf"/>
</dbReference>
<dbReference type="Gene3D" id="1.10.101.10">
    <property type="entry name" value="PGBD-like superfamily/PGBD"/>
    <property type="match status" value="1"/>
</dbReference>
<evidence type="ECO:0000259" key="3">
    <source>
        <dbReference type="Pfam" id="PF13406"/>
    </source>
</evidence>
<evidence type="ECO:0000259" key="2">
    <source>
        <dbReference type="Pfam" id="PF01471"/>
    </source>
</evidence>
<dbReference type="FunFam" id="1.10.8.350:FF:000001">
    <property type="entry name" value="Lytic murein transglycosylase B"/>
    <property type="match status" value="1"/>
</dbReference>
<feature type="domain" description="Transglycosylase SLT" evidence="3">
    <location>
        <begin position="53"/>
        <end position="342"/>
    </location>
</feature>
<dbReference type="NCBIfam" id="TIGR02283">
    <property type="entry name" value="MltB_2"/>
    <property type="match status" value="1"/>
</dbReference>
<dbReference type="Proteomes" id="UP000244224">
    <property type="component" value="Unassembled WGS sequence"/>
</dbReference>
<dbReference type="PANTHER" id="PTHR30163">
    <property type="entry name" value="MEMBRANE-BOUND LYTIC MUREIN TRANSGLYCOSYLASE B"/>
    <property type="match status" value="1"/>
</dbReference>
<dbReference type="SUPFAM" id="SSF47090">
    <property type="entry name" value="PGBD-like"/>
    <property type="match status" value="1"/>
</dbReference>
<organism evidence="4 5">
    <name type="scientific">Gemmobacter caeni</name>
    <dbReference type="NCBI Taxonomy" id="589035"/>
    <lineage>
        <taxon>Bacteria</taxon>
        <taxon>Pseudomonadati</taxon>
        <taxon>Pseudomonadota</taxon>
        <taxon>Alphaproteobacteria</taxon>
        <taxon>Rhodobacterales</taxon>
        <taxon>Paracoccaceae</taxon>
        <taxon>Gemmobacter</taxon>
    </lineage>
</organism>
<dbReference type="AlphaFoldDB" id="A0A2T6B205"/>
<dbReference type="SUPFAM" id="SSF53955">
    <property type="entry name" value="Lysozyme-like"/>
    <property type="match status" value="1"/>
</dbReference>
<proteinExistence type="predicted"/>
<keyword evidence="5" id="KW-1185">Reference proteome</keyword>
<dbReference type="Pfam" id="PF13406">
    <property type="entry name" value="SLT_2"/>
    <property type="match status" value="1"/>
</dbReference>
<gene>
    <name evidence="4" type="ORF">C8N34_106282</name>
</gene>
<dbReference type="PROSITE" id="PS51257">
    <property type="entry name" value="PROKAR_LIPOPROTEIN"/>
    <property type="match status" value="1"/>
</dbReference>
<feature type="signal peptide" evidence="1">
    <location>
        <begin position="1"/>
        <end position="18"/>
    </location>
</feature>
<dbReference type="EMBL" id="QBKP01000006">
    <property type="protein sequence ID" value="PTX50100.1"/>
    <property type="molecule type" value="Genomic_DNA"/>
</dbReference>
<dbReference type="GO" id="GO:0009253">
    <property type="term" value="P:peptidoglycan catabolic process"/>
    <property type="evidence" value="ECO:0007669"/>
    <property type="project" value="TreeGrafter"/>
</dbReference>